<name>A0A1V0SFQ9_9VIRU</name>
<dbReference type="EMBL" id="KY684104">
    <property type="protein sequence ID" value="ARF10552.1"/>
    <property type="molecule type" value="Genomic_DNA"/>
</dbReference>
<evidence type="ECO:0000313" key="1">
    <source>
        <dbReference type="EMBL" id="ARF10552.1"/>
    </source>
</evidence>
<gene>
    <name evidence="1" type="ORF">Hokovirus_2_79</name>
</gene>
<accession>A0A1V0SFQ9</accession>
<sequence length="125" mass="14676">MDNFFTGCPARMSDQGRSLSNFKVSNRYNEEIRILNGIYRDDEYRQFLQRNGEAIMKSDTQYYKSINSDNCQNKLKVHVYPISPTTVDFINERKNYDFIMNPQNTLDSKLARITSSCQGNDFVLY</sequence>
<protein>
    <submittedName>
        <fullName evidence="1">Uncharacterized protein</fullName>
    </submittedName>
</protein>
<reference evidence="1" key="1">
    <citation type="journal article" date="2017" name="Science">
        <title>Giant viruses with an expanded complement of translation system components.</title>
        <authorList>
            <person name="Schulz F."/>
            <person name="Yutin N."/>
            <person name="Ivanova N.N."/>
            <person name="Ortega D.R."/>
            <person name="Lee T.K."/>
            <person name="Vierheilig J."/>
            <person name="Daims H."/>
            <person name="Horn M."/>
            <person name="Wagner M."/>
            <person name="Jensen G.J."/>
            <person name="Kyrpides N.C."/>
            <person name="Koonin E.V."/>
            <person name="Woyke T."/>
        </authorList>
    </citation>
    <scope>NUCLEOTIDE SEQUENCE</scope>
    <source>
        <strain evidence="1">HKV1</strain>
    </source>
</reference>
<organism evidence="1">
    <name type="scientific">Hokovirus HKV1</name>
    <dbReference type="NCBI Taxonomy" id="1977638"/>
    <lineage>
        <taxon>Viruses</taxon>
        <taxon>Varidnaviria</taxon>
        <taxon>Bamfordvirae</taxon>
        <taxon>Nucleocytoviricota</taxon>
        <taxon>Megaviricetes</taxon>
        <taxon>Imitervirales</taxon>
        <taxon>Mimiviridae</taxon>
        <taxon>Klosneuvirinae</taxon>
        <taxon>Hokovirus</taxon>
    </lineage>
</organism>
<proteinExistence type="predicted"/>